<feature type="compositionally biased region" description="Basic and acidic residues" evidence="2">
    <location>
        <begin position="225"/>
        <end position="241"/>
    </location>
</feature>
<dbReference type="InterPro" id="IPR050708">
    <property type="entry name" value="T6SS_VgrG/RHS"/>
</dbReference>
<evidence type="ECO:0000256" key="1">
    <source>
        <dbReference type="ARBA" id="ARBA00022737"/>
    </source>
</evidence>
<dbReference type="PANTHER" id="PTHR32305:SF17">
    <property type="entry name" value="TRNA NUCLEASE WAPA"/>
    <property type="match status" value="1"/>
</dbReference>
<dbReference type="Pfam" id="PF25023">
    <property type="entry name" value="TEN_YD-shell"/>
    <property type="match status" value="1"/>
</dbReference>
<dbReference type="AlphaFoldDB" id="A0A923HJR4"/>
<feature type="compositionally biased region" description="Basic and acidic residues" evidence="2">
    <location>
        <begin position="258"/>
        <end position="267"/>
    </location>
</feature>
<organism evidence="4 5">
    <name type="scientific">Undibacterium jejuense</name>
    <dbReference type="NCBI Taxonomy" id="1344949"/>
    <lineage>
        <taxon>Bacteria</taxon>
        <taxon>Pseudomonadati</taxon>
        <taxon>Pseudomonadota</taxon>
        <taxon>Betaproteobacteria</taxon>
        <taxon>Burkholderiales</taxon>
        <taxon>Oxalobacteraceae</taxon>
        <taxon>Undibacterium</taxon>
    </lineage>
</organism>
<sequence length="267" mass="28848">MVWKENYRPYGERLNNQAASTNNKLWFAGKPYDTATGLSYMGARYYDPVIGRFMGVDPKGVDPENIYSFNRYAYANNNPYKYVDPDGHSPIDVAFLVYDLGKLGAAVYNGTGVGAAAADVALSAVGVVSPIPGTGQALKTARAVEHGVEVARGVSRAAEVVCAAKSGEVLTSRAARKEAMRDAGIPTSQQPISQSRNASGREYSYDVPATGGGTQRMSVQQQTMDRSHPDQSHWEAGRVKTDPLTGAIRENNYGRPALKNDKSKVDY</sequence>
<gene>
    <name evidence="4" type="ORF">H8K32_16470</name>
</gene>
<dbReference type="RefSeq" id="WP_186913640.1">
    <property type="nucleotide sequence ID" value="NZ_JACOFV010000016.1"/>
</dbReference>
<feature type="region of interest" description="Disordered" evidence="2">
    <location>
        <begin position="180"/>
        <end position="267"/>
    </location>
</feature>
<dbReference type="Proteomes" id="UP000634011">
    <property type="component" value="Unassembled WGS sequence"/>
</dbReference>
<comment type="caution">
    <text evidence="4">The sequence shown here is derived from an EMBL/GenBank/DDBJ whole genome shotgun (WGS) entry which is preliminary data.</text>
</comment>
<dbReference type="InterPro" id="IPR056823">
    <property type="entry name" value="TEN-like_YD-shell"/>
</dbReference>
<accession>A0A923HJR4</accession>
<dbReference type="PANTHER" id="PTHR32305">
    <property type="match status" value="1"/>
</dbReference>
<feature type="compositionally biased region" description="Polar residues" evidence="2">
    <location>
        <begin position="215"/>
        <end position="224"/>
    </location>
</feature>
<name>A0A923HJR4_9BURK</name>
<keyword evidence="1" id="KW-0677">Repeat</keyword>
<feature type="compositionally biased region" description="Polar residues" evidence="2">
    <location>
        <begin position="186"/>
        <end position="198"/>
    </location>
</feature>
<dbReference type="InterPro" id="IPR022385">
    <property type="entry name" value="Rhs_assc_core"/>
</dbReference>
<protein>
    <submittedName>
        <fullName evidence="4">RHS repeat-associated core domain-containing protein</fullName>
    </submittedName>
</protein>
<evidence type="ECO:0000256" key="2">
    <source>
        <dbReference type="SAM" id="MobiDB-lite"/>
    </source>
</evidence>
<evidence type="ECO:0000313" key="5">
    <source>
        <dbReference type="Proteomes" id="UP000634011"/>
    </source>
</evidence>
<feature type="domain" description="Teneurin-like YD-shell" evidence="3">
    <location>
        <begin position="6"/>
        <end position="79"/>
    </location>
</feature>
<evidence type="ECO:0000259" key="3">
    <source>
        <dbReference type="Pfam" id="PF25023"/>
    </source>
</evidence>
<dbReference type="EMBL" id="JACOFV010000016">
    <property type="protein sequence ID" value="MBC3863703.1"/>
    <property type="molecule type" value="Genomic_DNA"/>
</dbReference>
<evidence type="ECO:0000313" key="4">
    <source>
        <dbReference type="EMBL" id="MBC3863703.1"/>
    </source>
</evidence>
<keyword evidence="5" id="KW-1185">Reference proteome</keyword>
<proteinExistence type="predicted"/>
<dbReference type="Gene3D" id="2.180.10.10">
    <property type="entry name" value="RHS repeat-associated core"/>
    <property type="match status" value="1"/>
</dbReference>
<dbReference type="NCBIfam" id="TIGR03696">
    <property type="entry name" value="Rhs_assc_core"/>
    <property type="match status" value="1"/>
</dbReference>
<reference evidence="4" key="1">
    <citation type="submission" date="2020-08" db="EMBL/GenBank/DDBJ databases">
        <title>Novel species isolated from subtropical streams in China.</title>
        <authorList>
            <person name="Lu H."/>
        </authorList>
    </citation>
    <scope>NUCLEOTIDE SEQUENCE</scope>
    <source>
        <strain evidence="4">KACC 12607</strain>
    </source>
</reference>